<dbReference type="Pfam" id="PF16586">
    <property type="entry name" value="DUF5060"/>
    <property type="match status" value="1"/>
</dbReference>
<organism evidence="3 4">
    <name type="scientific">Naasia aerilata</name>
    <dbReference type="NCBI Taxonomy" id="1162966"/>
    <lineage>
        <taxon>Bacteria</taxon>
        <taxon>Bacillati</taxon>
        <taxon>Actinomycetota</taxon>
        <taxon>Actinomycetes</taxon>
        <taxon>Micrococcales</taxon>
        <taxon>Microbacteriaceae</taxon>
        <taxon>Naasia</taxon>
    </lineage>
</organism>
<feature type="compositionally biased region" description="Low complexity" evidence="1">
    <location>
        <begin position="282"/>
        <end position="340"/>
    </location>
</feature>
<dbReference type="Proteomes" id="UP001321498">
    <property type="component" value="Chromosome"/>
</dbReference>
<evidence type="ECO:0000256" key="1">
    <source>
        <dbReference type="SAM" id="MobiDB-lite"/>
    </source>
</evidence>
<evidence type="ECO:0000259" key="2">
    <source>
        <dbReference type="Pfam" id="PF16586"/>
    </source>
</evidence>
<feature type="region of interest" description="Disordered" evidence="1">
    <location>
        <begin position="82"/>
        <end position="106"/>
    </location>
</feature>
<dbReference type="Gene3D" id="2.60.40.10">
    <property type="entry name" value="Immunoglobulins"/>
    <property type="match status" value="1"/>
</dbReference>
<feature type="domain" description="DUF5060" evidence="2">
    <location>
        <begin position="116"/>
        <end position="181"/>
    </location>
</feature>
<gene>
    <name evidence="3" type="ORF">GCM10025866_06260</name>
</gene>
<dbReference type="InterPro" id="IPR032260">
    <property type="entry name" value="DUF5060"/>
</dbReference>
<evidence type="ECO:0000313" key="3">
    <source>
        <dbReference type="EMBL" id="BDZ44717.1"/>
    </source>
</evidence>
<protein>
    <recommendedName>
        <fullName evidence="2">DUF5060 domain-containing protein</fullName>
    </recommendedName>
</protein>
<proteinExistence type="predicted"/>
<name>A0ABN6XLR2_9MICO</name>
<reference evidence="4" key="1">
    <citation type="journal article" date="2019" name="Int. J. Syst. Evol. Microbiol.">
        <title>The Global Catalogue of Microorganisms (GCM) 10K type strain sequencing project: providing services to taxonomists for standard genome sequencing and annotation.</title>
        <authorList>
            <consortium name="The Broad Institute Genomics Platform"/>
            <consortium name="The Broad Institute Genome Sequencing Center for Infectious Disease"/>
            <person name="Wu L."/>
            <person name="Ma J."/>
        </authorList>
    </citation>
    <scope>NUCLEOTIDE SEQUENCE [LARGE SCALE GENOMIC DNA]</scope>
    <source>
        <strain evidence="4">NBRC 108725</strain>
    </source>
</reference>
<dbReference type="EMBL" id="AP027731">
    <property type="protein sequence ID" value="BDZ44717.1"/>
    <property type="molecule type" value="Genomic_DNA"/>
</dbReference>
<sequence length="358" mass="38258">MTSLTSFPSALSADTPVATALRHPQARELLEDALPELRDSAMKMILGGRALGLVIATSPATAASPERTRDLWSRLAALPPVADEHRSPAPAVEPSPEYEGSGVPRGSARARFERTVPLFGRFELVLDGPAHGNPFTDVRLGAVVDTPSRSVEVPGFYDDGGVYRVRYLVEEPGEHRFRTTSTARSLDGIDGSFTVEEPAAGHGPVRVEGAFHFAHADGTRHIPVGTTAYAWTHQGDDLEERTLATLAASPFNKVRMCVFPKSYLFNENEPVRFPFPGMPEPGSTSGVSMSSSGDTSRSGSRSWGTSGSRRTSSSSTPTIAGASPRWTRPRTTATSPTRSRGWPPSPTCGGPWPTSTTS</sequence>
<evidence type="ECO:0000313" key="4">
    <source>
        <dbReference type="Proteomes" id="UP001321498"/>
    </source>
</evidence>
<dbReference type="InterPro" id="IPR013783">
    <property type="entry name" value="Ig-like_fold"/>
</dbReference>
<dbReference type="Gene3D" id="3.20.20.80">
    <property type="entry name" value="Glycosidases"/>
    <property type="match status" value="1"/>
</dbReference>
<accession>A0ABN6XLR2</accession>
<feature type="region of interest" description="Disordered" evidence="1">
    <location>
        <begin position="275"/>
        <end position="358"/>
    </location>
</feature>
<keyword evidence="4" id="KW-1185">Reference proteome</keyword>